<evidence type="ECO:0000313" key="2">
    <source>
        <dbReference type="Proteomes" id="UP000324800"/>
    </source>
</evidence>
<sequence length="136" mass="15793">MRLEIRCNSRWCLRYIQECYDEQVQSELVNNGYGRVTSISFCTAGGKGEEQDLEILNGLMYIYLFLRALHAGRNDYHKPSFQPLPLLARNTEEQMEEEGANEEIEALMYNNGYNSIIKYNANNANAMTLNRFIHKV</sequence>
<organism evidence="1 2">
    <name type="scientific">Streblomastix strix</name>
    <dbReference type="NCBI Taxonomy" id="222440"/>
    <lineage>
        <taxon>Eukaryota</taxon>
        <taxon>Metamonada</taxon>
        <taxon>Preaxostyla</taxon>
        <taxon>Oxymonadida</taxon>
        <taxon>Streblomastigidae</taxon>
        <taxon>Streblomastix</taxon>
    </lineage>
</organism>
<comment type="caution">
    <text evidence="1">The sequence shown here is derived from an EMBL/GenBank/DDBJ whole genome shotgun (WGS) entry which is preliminary data.</text>
</comment>
<evidence type="ECO:0000313" key="1">
    <source>
        <dbReference type="EMBL" id="KAA6360997.1"/>
    </source>
</evidence>
<accession>A0A5J4TRV4</accession>
<dbReference type="AlphaFoldDB" id="A0A5J4TRV4"/>
<dbReference type="Proteomes" id="UP000324800">
    <property type="component" value="Unassembled WGS sequence"/>
</dbReference>
<protein>
    <submittedName>
        <fullName evidence="1">Uncharacterized protein</fullName>
    </submittedName>
</protein>
<dbReference type="EMBL" id="SNRW01026165">
    <property type="protein sequence ID" value="KAA6360997.1"/>
    <property type="molecule type" value="Genomic_DNA"/>
</dbReference>
<gene>
    <name evidence="1" type="ORF">EZS28_043476</name>
</gene>
<proteinExistence type="predicted"/>
<reference evidence="1 2" key="1">
    <citation type="submission" date="2019-03" db="EMBL/GenBank/DDBJ databases">
        <title>Single cell metagenomics reveals metabolic interactions within the superorganism composed of flagellate Streblomastix strix and complex community of Bacteroidetes bacteria on its surface.</title>
        <authorList>
            <person name="Treitli S.C."/>
            <person name="Kolisko M."/>
            <person name="Husnik F."/>
            <person name="Keeling P."/>
            <person name="Hampl V."/>
        </authorList>
    </citation>
    <scope>NUCLEOTIDE SEQUENCE [LARGE SCALE GENOMIC DNA]</scope>
    <source>
        <strain evidence="1">ST1C</strain>
    </source>
</reference>
<name>A0A5J4TRV4_9EUKA</name>